<comment type="caution">
    <text evidence="1">The sequence shown here is derived from an EMBL/GenBank/DDBJ whole genome shotgun (WGS) entry which is preliminary data.</text>
</comment>
<evidence type="ECO:0000313" key="2">
    <source>
        <dbReference type="Proteomes" id="UP000284451"/>
    </source>
</evidence>
<reference evidence="1 2" key="2">
    <citation type="submission" date="2019-01" db="EMBL/GenBank/DDBJ databases">
        <authorList>
            <person name="Li Y."/>
        </authorList>
    </citation>
    <scope>NUCLEOTIDE SEQUENCE [LARGE SCALE GENOMIC DNA]</scope>
    <source>
        <strain evidence="1 2">07D10-4-3</strain>
    </source>
</reference>
<protein>
    <submittedName>
        <fullName evidence="1">Uncharacterized protein</fullName>
    </submittedName>
</protein>
<evidence type="ECO:0000313" key="1">
    <source>
        <dbReference type="EMBL" id="RWR34631.1"/>
    </source>
</evidence>
<name>A0A443KP45_9RHOB</name>
<dbReference type="AlphaFoldDB" id="A0A443KP45"/>
<dbReference type="EMBL" id="SAUY01000002">
    <property type="protein sequence ID" value="RWR34631.1"/>
    <property type="molecule type" value="Genomic_DNA"/>
</dbReference>
<organism evidence="1 2">
    <name type="scientific">Paenirhodobacter populi</name>
    <dbReference type="NCBI Taxonomy" id="2306993"/>
    <lineage>
        <taxon>Bacteria</taxon>
        <taxon>Pseudomonadati</taxon>
        <taxon>Pseudomonadota</taxon>
        <taxon>Alphaproteobacteria</taxon>
        <taxon>Rhodobacterales</taxon>
        <taxon>Rhodobacter group</taxon>
        <taxon>Paenirhodobacter</taxon>
    </lineage>
</organism>
<gene>
    <name evidence="1" type="ORF">D2T29_03545</name>
</gene>
<accession>A0A443KP45</accession>
<dbReference type="RefSeq" id="WP_128231371.1">
    <property type="nucleotide sequence ID" value="NZ_SAUY01000002.1"/>
</dbReference>
<reference evidence="1 2" key="1">
    <citation type="submission" date="2019-01" db="EMBL/GenBank/DDBJ databases">
        <title>Sinorhodobacter populi sp. nov. isolated from the symptomatic bark tissue of Populus euramericana canker.</title>
        <authorList>
            <person name="Xu G."/>
        </authorList>
    </citation>
    <scope>NUCLEOTIDE SEQUENCE [LARGE SCALE GENOMIC DNA]</scope>
    <source>
        <strain evidence="1 2">07D10-4-3</strain>
    </source>
</reference>
<proteinExistence type="predicted"/>
<dbReference type="Proteomes" id="UP000284451">
    <property type="component" value="Unassembled WGS sequence"/>
</dbReference>
<sequence>MRQTRHSLPARCVLIAGGQIAKALPPMRRRLCQRDEDHPVEIISRDPDITIHIGVDGQVSGHQGFNPDVAEAQARRIAERPGWNSVKAVGDGGWMRWLCSAHIVMFIQPTGSFPP</sequence>